<dbReference type="InterPro" id="IPR050644">
    <property type="entry name" value="PG_Glycine_Bridge_Synth"/>
</dbReference>
<dbReference type="OrthoDB" id="1112315at2"/>
<dbReference type="PANTHER" id="PTHR36174:SF1">
    <property type="entry name" value="LIPID II:GLYCINE GLYCYLTRANSFERASE"/>
    <property type="match status" value="1"/>
</dbReference>
<dbReference type="RefSeq" id="WP_064714100.1">
    <property type="nucleotide sequence ID" value="NZ_JMTM01000007.1"/>
</dbReference>
<evidence type="ECO:0000256" key="5">
    <source>
        <dbReference type="ARBA" id="ARBA00023315"/>
    </source>
</evidence>
<evidence type="ECO:0000256" key="6">
    <source>
        <dbReference type="ARBA" id="ARBA00023316"/>
    </source>
</evidence>
<keyword evidence="5" id="KW-0012">Acyltransferase</keyword>
<dbReference type="Gene3D" id="3.40.630.30">
    <property type="match status" value="2"/>
</dbReference>
<dbReference type="InterPro" id="IPR003447">
    <property type="entry name" value="FEMABX"/>
</dbReference>
<dbReference type="InterPro" id="IPR038740">
    <property type="entry name" value="BioF2-like_GNAT_dom"/>
</dbReference>
<keyword evidence="4" id="KW-0573">Peptidoglycan synthesis</keyword>
<evidence type="ECO:0000259" key="7">
    <source>
        <dbReference type="Pfam" id="PF13480"/>
    </source>
</evidence>
<organism evidence="8 9">
    <name type="scientific">Flavobacterium succinicans</name>
    <dbReference type="NCBI Taxonomy" id="29536"/>
    <lineage>
        <taxon>Bacteria</taxon>
        <taxon>Pseudomonadati</taxon>
        <taxon>Bacteroidota</taxon>
        <taxon>Flavobacteriia</taxon>
        <taxon>Flavobacteriales</taxon>
        <taxon>Flavobacteriaceae</taxon>
        <taxon>Flavobacterium</taxon>
    </lineage>
</organism>
<evidence type="ECO:0000313" key="9">
    <source>
        <dbReference type="Proteomes" id="UP000093807"/>
    </source>
</evidence>
<dbReference type="Pfam" id="PF13480">
    <property type="entry name" value="Acetyltransf_6"/>
    <property type="match status" value="1"/>
</dbReference>
<comment type="similarity">
    <text evidence="1">Belongs to the FemABX family.</text>
</comment>
<comment type="caution">
    <text evidence="8">The sequence shown here is derived from an EMBL/GenBank/DDBJ whole genome shotgun (WGS) entry which is preliminary data.</text>
</comment>
<dbReference type="GO" id="GO:0009252">
    <property type="term" value="P:peptidoglycan biosynthetic process"/>
    <property type="evidence" value="ECO:0007669"/>
    <property type="project" value="UniProtKB-KW"/>
</dbReference>
<evidence type="ECO:0000256" key="1">
    <source>
        <dbReference type="ARBA" id="ARBA00009943"/>
    </source>
</evidence>
<evidence type="ECO:0000256" key="4">
    <source>
        <dbReference type="ARBA" id="ARBA00022984"/>
    </source>
</evidence>
<evidence type="ECO:0000256" key="3">
    <source>
        <dbReference type="ARBA" id="ARBA00022960"/>
    </source>
</evidence>
<keyword evidence="2" id="KW-0808">Transferase</keyword>
<dbReference type="GO" id="GO:0016755">
    <property type="term" value="F:aminoacyltransferase activity"/>
    <property type="evidence" value="ECO:0007669"/>
    <property type="project" value="InterPro"/>
</dbReference>
<dbReference type="EMBL" id="JMTM01000007">
    <property type="protein sequence ID" value="OAZ05395.1"/>
    <property type="molecule type" value="Genomic_DNA"/>
</dbReference>
<protein>
    <submittedName>
        <fullName evidence="8">FemAB family protein</fullName>
    </submittedName>
</protein>
<keyword evidence="6" id="KW-0961">Cell wall biogenesis/degradation</keyword>
<feature type="domain" description="BioF2-like acetyltransferase" evidence="7">
    <location>
        <begin position="172"/>
        <end position="296"/>
    </location>
</feature>
<keyword evidence="9" id="KW-1185">Reference proteome</keyword>
<dbReference type="PROSITE" id="PS51191">
    <property type="entry name" value="FEMABX"/>
    <property type="match status" value="1"/>
</dbReference>
<accession>A0A199XUS1</accession>
<dbReference type="GO" id="GO:0008360">
    <property type="term" value="P:regulation of cell shape"/>
    <property type="evidence" value="ECO:0007669"/>
    <property type="project" value="UniProtKB-KW"/>
</dbReference>
<gene>
    <name evidence="8" type="ORF">FLB_01940</name>
</gene>
<reference evidence="8 9" key="1">
    <citation type="submission" date="2016-06" db="EMBL/GenBank/DDBJ databases">
        <title>Draft genome sequence of Flavobacterium succinicans strain DD5b.</title>
        <authorList>
            <person name="Poehlein A."/>
            <person name="Daniel R."/>
            <person name="Simeonova D.D."/>
        </authorList>
    </citation>
    <scope>NUCLEOTIDE SEQUENCE [LARGE SCALE GENOMIC DNA]</scope>
    <source>
        <strain evidence="8 9">DD5b</strain>
    </source>
</reference>
<sequence>MEFLFTKDVDWLSKWDHYVQTNDRGSHLLLSDWLNSYETYNFDYEVCIVLHKGEIVGGFGAVIAKALFLKFYIIPYGPIVSVGFEKELNALIQHVVNRATFHKSCYCHITLPLASYENPHVMAETSKLEFLTTASSGHLFHHVYSSSGLNWVDLKKYASENHLLTDLKLSPRRYIRKALKNNLIVKAVTHEHDIESAYQICIENAKSRKYSVREWRAIKDTLIHLIQKNHAKFLVASSGNVIKGSLLIIKAGNHFTYILGGTQKEKPDLYVGHLLHWEAIKLSFQKGYDGYNISLGGSVGVQRFKSGFNSESVYFQGSKHHWILNPFYFKIYLFFKVNLKKHKHRIGSFLTVIKRKHENRK</sequence>
<proteinExistence type="inferred from homology"/>
<evidence type="ECO:0000256" key="2">
    <source>
        <dbReference type="ARBA" id="ARBA00022679"/>
    </source>
</evidence>
<name>A0A199XUS1_9FLAO</name>
<dbReference type="GO" id="GO:0071555">
    <property type="term" value="P:cell wall organization"/>
    <property type="evidence" value="ECO:0007669"/>
    <property type="project" value="UniProtKB-KW"/>
</dbReference>
<dbReference type="InterPro" id="IPR016181">
    <property type="entry name" value="Acyl_CoA_acyltransferase"/>
</dbReference>
<dbReference type="AlphaFoldDB" id="A0A199XUS1"/>
<evidence type="ECO:0000313" key="8">
    <source>
        <dbReference type="EMBL" id="OAZ05395.1"/>
    </source>
</evidence>
<dbReference type="PANTHER" id="PTHR36174">
    <property type="entry name" value="LIPID II:GLYCINE GLYCYLTRANSFERASE"/>
    <property type="match status" value="1"/>
</dbReference>
<keyword evidence="3" id="KW-0133">Cell shape</keyword>
<dbReference type="SUPFAM" id="SSF55729">
    <property type="entry name" value="Acyl-CoA N-acyltransferases (Nat)"/>
    <property type="match status" value="2"/>
</dbReference>
<dbReference type="PATRIC" id="fig|29536.5.peg.201"/>
<dbReference type="Proteomes" id="UP000093807">
    <property type="component" value="Unassembled WGS sequence"/>
</dbReference>